<dbReference type="Gene3D" id="1.10.510.10">
    <property type="entry name" value="Transferase(Phosphotransferase) domain 1"/>
    <property type="match status" value="1"/>
</dbReference>
<dbReference type="PROSITE" id="PS00108">
    <property type="entry name" value="PROTEIN_KINASE_ST"/>
    <property type="match status" value="1"/>
</dbReference>
<dbReference type="PROSITE" id="PS50011">
    <property type="entry name" value="PROTEIN_KINASE_DOM"/>
    <property type="match status" value="1"/>
</dbReference>
<dbReference type="GO" id="GO:0044773">
    <property type="term" value="P:mitotic DNA damage checkpoint signaling"/>
    <property type="evidence" value="ECO:0007669"/>
    <property type="project" value="TreeGrafter"/>
</dbReference>
<sequence length="329" mass="36261">MGHPIGRGHLLHRFLLVLLVLNAYIISSVCAAPRHRPGSKLSSAPQIYSRDDSAFDSNDWDTLHNAYEAYVDTFFAPQGFPHDVPEGEKIDRTTYEYAEEDSCEMSKLVLGDKIGTGANAQVFRATLSVPHHQDQTVAAKRAADGDLMVNGAILQNGTRSDNVMKVLGYFRYGEEAAIIFMPVVGGGDLKGKIAQYQRDGQKAVNRAFKQVMEGVRAVHKANVIHGDLKPANVLLEGSTLKLTDFDNARKTGNSLVWNFGTDGYMAPGDANDKRLSLWKALITSGVDSEWVKADKVEELLKKNFSDLNDDMRTLLGTVLCEPESLFSLR</sequence>
<evidence type="ECO:0000256" key="1">
    <source>
        <dbReference type="ARBA" id="ARBA00022741"/>
    </source>
</evidence>
<dbReference type="PROSITE" id="PS00107">
    <property type="entry name" value="PROTEIN_KINASE_ATP"/>
    <property type="match status" value="1"/>
</dbReference>
<dbReference type="Pfam" id="PF00069">
    <property type="entry name" value="Pkinase"/>
    <property type="match status" value="1"/>
</dbReference>
<evidence type="ECO:0000256" key="5">
    <source>
        <dbReference type="SAM" id="SignalP"/>
    </source>
</evidence>
<dbReference type="GO" id="GO:0005634">
    <property type="term" value="C:nucleus"/>
    <property type="evidence" value="ECO:0007669"/>
    <property type="project" value="TreeGrafter"/>
</dbReference>
<dbReference type="GeneID" id="81397960"/>
<dbReference type="GO" id="GO:0005737">
    <property type="term" value="C:cytoplasm"/>
    <property type="evidence" value="ECO:0007669"/>
    <property type="project" value="TreeGrafter"/>
</dbReference>
<feature type="chain" id="PRO_5040755509" description="Protein kinase domain-containing protein" evidence="5">
    <location>
        <begin position="32"/>
        <end position="329"/>
    </location>
</feature>
<keyword evidence="5" id="KW-0732">Signal</keyword>
<dbReference type="Proteomes" id="UP001141434">
    <property type="component" value="Unassembled WGS sequence"/>
</dbReference>
<dbReference type="SMART" id="SM00220">
    <property type="entry name" value="S_TKc"/>
    <property type="match status" value="1"/>
</dbReference>
<keyword evidence="2 3" id="KW-0067">ATP-binding</keyword>
<dbReference type="OrthoDB" id="4062651at2759"/>
<dbReference type="InterPro" id="IPR008271">
    <property type="entry name" value="Ser/Thr_kinase_AS"/>
</dbReference>
<accession>A0A9W9ESA4</accession>
<keyword evidence="4" id="KW-0418">Kinase</keyword>
<comment type="caution">
    <text evidence="7">The sequence shown here is derived from an EMBL/GenBank/DDBJ whole genome shotgun (WGS) entry which is preliminary data.</text>
</comment>
<dbReference type="InterPro" id="IPR011009">
    <property type="entry name" value="Kinase-like_dom_sf"/>
</dbReference>
<feature type="signal peptide" evidence="5">
    <location>
        <begin position="1"/>
        <end position="31"/>
    </location>
</feature>
<comment type="similarity">
    <text evidence="4">Belongs to the protein kinase superfamily.</text>
</comment>
<gene>
    <name evidence="7" type="ORF">NUU61_008266</name>
</gene>
<dbReference type="InterPro" id="IPR017441">
    <property type="entry name" value="Protein_kinase_ATP_BS"/>
</dbReference>
<dbReference type="SUPFAM" id="SSF56112">
    <property type="entry name" value="Protein kinase-like (PK-like)"/>
    <property type="match status" value="1"/>
</dbReference>
<name>A0A9W9ESA4_9EURO</name>
<keyword evidence="4" id="KW-0723">Serine/threonine-protein kinase</keyword>
<dbReference type="InterPro" id="IPR000719">
    <property type="entry name" value="Prot_kinase_dom"/>
</dbReference>
<dbReference type="PANTHER" id="PTHR44167:SF24">
    <property type="entry name" value="SERINE_THREONINE-PROTEIN KINASE CHK2"/>
    <property type="match status" value="1"/>
</dbReference>
<proteinExistence type="inferred from homology"/>
<evidence type="ECO:0000259" key="6">
    <source>
        <dbReference type="PROSITE" id="PS50011"/>
    </source>
</evidence>
<feature type="binding site" evidence="3">
    <location>
        <position position="140"/>
    </location>
    <ligand>
        <name>ATP</name>
        <dbReference type="ChEBI" id="CHEBI:30616"/>
    </ligand>
</feature>
<organism evidence="7 8">
    <name type="scientific">Penicillium alfredii</name>
    <dbReference type="NCBI Taxonomy" id="1506179"/>
    <lineage>
        <taxon>Eukaryota</taxon>
        <taxon>Fungi</taxon>
        <taxon>Dikarya</taxon>
        <taxon>Ascomycota</taxon>
        <taxon>Pezizomycotina</taxon>
        <taxon>Eurotiomycetes</taxon>
        <taxon>Eurotiomycetidae</taxon>
        <taxon>Eurotiales</taxon>
        <taxon>Aspergillaceae</taxon>
        <taxon>Penicillium</taxon>
    </lineage>
</organism>
<dbReference type="GO" id="GO:0005524">
    <property type="term" value="F:ATP binding"/>
    <property type="evidence" value="ECO:0007669"/>
    <property type="project" value="UniProtKB-UniRule"/>
</dbReference>
<protein>
    <recommendedName>
        <fullName evidence="6">Protein kinase domain-containing protein</fullName>
    </recommendedName>
</protein>
<evidence type="ECO:0000256" key="3">
    <source>
        <dbReference type="PROSITE-ProRule" id="PRU10141"/>
    </source>
</evidence>
<reference evidence="7" key="1">
    <citation type="submission" date="2022-11" db="EMBL/GenBank/DDBJ databases">
        <authorList>
            <person name="Petersen C."/>
        </authorList>
    </citation>
    <scope>NUCLEOTIDE SEQUENCE</scope>
    <source>
        <strain evidence="7">IBT 34128</strain>
    </source>
</reference>
<evidence type="ECO:0000313" key="8">
    <source>
        <dbReference type="Proteomes" id="UP001141434"/>
    </source>
</evidence>
<dbReference type="EMBL" id="JAPMSZ010000010">
    <property type="protein sequence ID" value="KAJ5086959.1"/>
    <property type="molecule type" value="Genomic_DNA"/>
</dbReference>
<reference evidence="7" key="2">
    <citation type="journal article" date="2023" name="IMA Fungus">
        <title>Comparative genomic study of the Penicillium genus elucidates a diverse pangenome and 15 lateral gene transfer events.</title>
        <authorList>
            <person name="Petersen C."/>
            <person name="Sorensen T."/>
            <person name="Nielsen M.R."/>
            <person name="Sondergaard T.E."/>
            <person name="Sorensen J.L."/>
            <person name="Fitzpatrick D.A."/>
            <person name="Frisvad J.C."/>
            <person name="Nielsen K.L."/>
        </authorList>
    </citation>
    <scope>NUCLEOTIDE SEQUENCE</scope>
    <source>
        <strain evidence="7">IBT 34128</strain>
    </source>
</reference>
<feature type="domain" description="Protein kinase" evidence="6">
    <location>
        <begin position="108"/>
        <end position="329"/>
    </location>
</feature>
<evidence type="ECO:0000256" key="4">
    <source>
        <dbReference type="RuleBase" id="RU000304"/>
    </source>
</evidence>
<evidence type="ECO:0000256" key="2">
    <source>
        <dbReference type="ARBA" id="ARBA00022840"/>
    </source>
</evidence>
<dbReference type="RefSeq" id="XP_056509084.1">
    <property type="nucleotide sequence ID" value="XM_056658791.1"/>
</dbReference>
<evidence type="ECO:0000313" key="7">
    <source>
        <dbReference type="EMBL" id="KAJ5086959.1"/>
    </source>
</evidence>
<dbReference type="PANTHER" id="PTHR44167">
    <property type="entry name" value="OVARIAN-SPECIFIC SERINE/THREONINE-PROTEIN KINASE LOK-RELATED"/>
    <property type="match status" value="1"/>
</dbReference>
<dbReference type="GO" id="GO:0004674">
    <property type="term" value="F:protein serine/threonine kinase activity"/>
    <property type="evidence" value="ECO:0007669"/>
    <property type="project" value="UniProtKB-KW"/>
</dbReference>
<keyword evidence="4" id="KW-0808">Transferase</keyword>
<keyword evidence="8" id="KW-1185">Reference proteome</keyword>
<dbReference type="AlphaFoldDB" id="A0A9W9ESA4"/>
<keyword evidence="1 3" id="KW-0547">Nucleotide-binding</keyword>